<dbReference type="AlphaFoldDB" id="A0A2K9Z5A9"/>
<evidence type="ECO:0000313" key="2">
    <source>
        <dbReference type="EMBL" id="AUW43423.1"/>
    </source>
</evidence>
<organism evidence="2 3">
    <name type="scientific">Rhizobium leguminosarum</name>
    <dbReference type="NCBI Taxonomy" id="384"/>
    <lineage>
        <taxon>Bacteria</taxon>
        <taxon>Pseudomonadati</taxon>
        <taxon>Pseudomonadota</taxon>
        <taxon>Alphaproteobacteria</taxon>
        <taxon>Hyphomicrobiales</taxon>
        <taxon>Rhizobiaceae</taxon>
        <taxon>Rhizobium/Agrobacterium group</taxon>
        <taxon>Rhizobium</taxon>
    </lineage>
</organism>
<evidence type="ECO:0000256" key="1">
    <source>
        <dbReference type="SAM" id="MobiDB-lite"/>
    </source>
</evidence>
<evidence type="ECO:0000313" key="3">
    <source>
        <dbReference type="Proteomes" id="UP000238523"/>
    </source>
</evidence>
<dbReference type="Proteomes" id="UP000238523">
    <property type="component" value="Chromosome"/>
</dbReference>
<dbReference type="EMBL" id="CP025012">
    <property type="protein sequence ID" value="AUW43423.1"/>
    <property type="molecule type" value="Genomic_DNA"/>
</dbReference>
<name>A0A2K9Z5A9_RHILE</name>
<protein>
    <submittedName>
        <fullName evidence="2">Uncharacterized protein</fullName>
    </submittedName>
</protein>
<feature type="region of interest" description="Disordered" evidence="1">
    <location>
        <begin position="1"/>
        <end position="35"/>
    </location>
</feature>
<feature type="region of interest" description="Disordered" evidence="1">
    <location>
        <begin position="55"/>
        <end position="86"/>
    </location>
</feature>
<accession>A0A2K9Z5A9</accession>
<reference evidence="2 3" key="1">
    <citation type="submission" date="2017-11" db="EMBL/GenBank/DDBJ databases">
        <title>Complete genome of Rhizobium leguminosarum Norway, an ineffective micro-symbiont.</title>
        <authorList>
            <person name="Hoffrichter A."/>
            <person name="Liang J."/>
            <person name="Brachmann A."/>
            <person name="Marin M."/>
        </authorList>
    </citation>
    <scope>NUCLEOTIDE SEQUENCE [LARGE SCALE GENOMIC DNA]</scope>
    <source>
        <strain evidence="2 3">Norway</strain>
    </source>
</reference>
<proteinExistence type="predicted"/>
<gene>
    <name evidence="2" type="ORF">CUJ84_Chr003079</name>
</gene>
<feature type="compositionally biased region" description="Basic and acidic residues" evidence="1">
    <location>
        <begin position="75"/>
        <end position="86"/>
    </location>
</feature>
<sequence>MKEESPAPKDLGALDSYDRHRNEDGRGSASHQPLSQCRREILAKAFNSPSLIPVPVTGIQPRRGCAVSDSSDLMRNPESKFAHPCD</sequence>
<feature type="compositionally biased region" description="Basic and acidic residues" evidence="1">
    <location>
        <begin position="16"/>
        <end position="26"/>
    </location>
</feature>